<dbReference type="GO" id="GO:0005743">
    <property type="term" value="C:mitochondrial inner membrane"/>
    <property type="evidence" value="ECO:0007669"/>
    <property type="project" value="TreeGrafter"/>
</dbReference>
<keyword evidence="3" id="KW-0812">Transmembrane</keyword>
<dbReference type="GO" id="GO:0033617">
    <property type="term" value="P:mitochondrial respiratory chain complex IV assembly"/>
    <property type="evidence" value="ECO:0007669"/>
    <property type="project" value="InterPro"/>
</dbReference>
<evidence type="ECO:0000313" key="12">
    <source>
        <dbReference type="Proteomes" id="UP000779574"/>
    </source>
</evidence>
<dbReference type="Proteomes" id="UP000779574">
    <property type="component" value="Unassembled WGS sequence"/>
</dbReference>
<evidence type="ECO:0000313" key="11">
    <source>
        <dbReference type="EMBL" id="KAG9684635.1"/>
    </source>
</evidence>
<keyword evidence="6" id="KW-0496">Mitochondrion</keyword>
<evidence type="ECO:0000256" key="3">
    <source>
        <dbReference type="ARBA" id="ARBA00022692"/>
    </source>
</evidence>
<dbReference type="OrthoDB" id="18175at2759"/>
<dbReference type="PANTHER" id="PTHR33968:SF1">
    <property type="entry name" value="PROTEIN PET100 HOMOLOG, MITOCHONDRIAL"/>
    <property type="match status" value="1"/>
</dbReference>
<feature type="non-terminal residue" evidence="11">
    <location>
        <position position="129"/>
    </location>
</feature>
<evidence type="ECO:0000256" key="5">
    <source>
        <dbReference type="ARBA" id="ARBA00022989"/>
    </source>
</evidence>
<dbReference type="EMBL" id="JAHFXF010000625">
    <property type="protein sequence ID" value="KAG9684635.1"/>
    <property type="molecule type" value="Genomic_DNA"/>
</dbReference>
<keyword evidence="4" id="KW-0809">Transit peptide</keyword>
<protein>
    <recommendedName>
        <fullName evidence="13">Mitochondrial cytochrome c oxidase assembly factor</fullName>
    </recommendedName>
</protein>
<evidence type="ECO:0000256" key="10">
    <source>
        <dbReference type="SAM" id="MobiDB-lite"/>
    </source>
</evidence>
<dbReference type="InterPro" id="IPR018625">
    <property type="entry name" value="Pet100"/>
</dbReference>
<name>A0A9P8EA67_AURME</name>
<organism evidence="11 12">
    <name type="scientific">Aureobasidium melanogenum</name>
    <name type="common">Aureobasidium pullulans var. melanogenum</name>
    <dbReference type="NCBI Taxonomy" id="46634"/>
    <lineage>
        <taxon>Eukaryota</taxon>
        <taxon>Fungi</taxon>
        <taxon>Dikarya</taxon>
        <taxon>Ascomycota</taxon>
        <taxon>Pezizomycotina</taxon>
        <taxon>Dothideomycetes</taxon>
        <taxon>Dothideomycetidae</taxon>
        <taxon>Dothideales</taxon>
        <taxon>Saccotheciaceae</taxon>
        <taxon>Aureobasidium</taxon>
    </lineage>
</organism>
<dbReference type="AlphaFoldDB" id="A0A9P8EA67"/>
<evidence type="ECO:0000256" key="1">
    <source>
        <dbReference type="ARBA" id="ARBA00004167"/>
    </source>
</evidence>
<reference evidence="11" key="1">
    <citation type="journal article" date="2021" name="J Fungi (Basel)">
        <title>Virulence traits and population genomics of the black yeast Aureobasidium melanogenum.</title>
        <authorList>
            <person name="Cernosa A."/>
            <person name="Sun X."/>
            <person name="Gostincar C."/>
            <person name="Fang C."/>
            <person name="Gunde-Cimerman N."/>
            <person name="Song Z."/>
        </authorList>
    </citation>
    <scope>NUCLEOTIDE SEQUENCE</scope>
    <source>
        <strain evidence="11">EXF-9911</strain>
    </source>
</reference>
<keyword evidence="9" id="KW-0175">Coiled coil</keyword>
<accession>A0A9P8EA67</accession>
<feature type="compositionally biased region" description="Polar residues" evidence="10">
    <location>
        <begin position="87"/>
        <end position="102"/>
    </location>
</feature>
<evidence type="ECO:0000256" key="2">
    <source>
        <dbReference type="ARBA" id="ARBA00004325"/>
    </source>
</evidence>
<evidence type="ECO:0000256" key="6">
    <source>
        <dbReference type="ARBA" id="ARBA00023128"/>
    </source>
</evidence>
<dbReference type="PANTHER" id="PTHR33968">
    <property type="entry name" value="PROTEIN PET100 HOMOLOG, MITOCHONDRIAL"/>
    <property type="match status" value="1"/>
</dbReference>
<feature type="coiled-coil region" evidence="9">
    <location>
        <begin position="52"/>
        <end position="79"/>
    </location>
</feature>
<evidence type="ECO:0000256" key="8">
    <source>
        <dbReference type="ARBA" id="ARBA00038077"/>
    </source>
</evidence>
<comment type="similarity">
    <text evidence="8">Belongs to the PET100 family.</text>
</comment>
<evidence type="ECO:0000256" key="9">
    <source>
        <dbReference type="SAM" id="Coils"/>
    </source>
</evidence>
<dbReference type="Pfam" id="PF09803">
    <property type="entry name" value="Pet100"/>
    <property type="match status" value="1"/>
</dbReference>
<comment type="caution">
    <text evidence="11">The sequence shown here is derived from an EMBL/GenBank/DDBJ whole genome shotgun (WGS) entry which is preliminary data.</text>
</comment>
<feature type="region of interest" description="Disordered" evidence="10">
    <location>
        <begin position="79"/>
        <end position="129"/>
    </location>
</feature>
<feature type="compositionally biased region" description="Low complexity" evidence="10">
    <location>
        <begin position="103"/>
        <end position="121"/>
    </location>
</feature>
<evidence type="ECO:0008006" key="13">
    <source>
        <dbReference type="Google" id="ProtNLM"/>
    </source>
</evidence>
<evidence type="ECO:0000256" key="4">
    <source>
        <dbReference type="ARBA" id="ARBA00022946"/>
    </source>
</evidence>
<gene>
    <name evidence="11" type="ORF">KCU76_g12285</name>
</gene>
<sequence>MGGPNLEVFKFGMYIMFPIGWMYYFGTNLDERFSVPDFWPKENETHHIPFEKDEIQSELARLRARRLAARQRRLELEGDHAPVEQYIDSQPSPILESLKNTDSASFQQPQQPEQPTNPSQSKGWFSWLK</sequence>
<keyword evidence="5" id="KW-1133">Transmembrane helix</keyword>
<dbReference type="GO" id="GO:0051082">
    <property type="term" value="F:unfolded protein binding"/>
    <property type="evidence" value="ECO:0007669"/>
    <property type="project" value="TreeGrafter"/>
</dbReference>
<evidence type="ECO:0000256" key="7">
    <source>
        <dbReference type="ARBA" id="ARBA00023136"/>
    </source>
</evidence>
<reference evidence="11" key="2">
    <citation type="submission" date="2021-08" db="EMBL/GenBank/DDBJ databases">
        <authorList>
            <person name="Gostincar C."/>
            <person name="Sun X."/>
            <person name="Song Z."/>
            <person name="Gunde-Cimerman N."/>
        </authorList>
    </citation>
    <scope>NUCLEOTIDE SEQUENCE</scope>
    <source>
        <strain evidence="11">EXF-9911</strain>
    </source>
</reference>
<keyword evidence="7" id="KW-0472">Membrane</keyword>
<comment type="subcellular location">
    <subcellularLocation>
        <location evidence="1">Membrane</location>
        <topology evidence="1">Single-pass membrane protein</topology>
    </subcellularLocation>
    <subcellularLocation>
        <location evidence="2">Mitochondrion membrane</location>
    </subcellularLocation>
</comment>
<proteinExistence type="inferred from homology"/>